<dbReference type="PANTHER" id="PTHR47759:SF2">
    <property type="entry name" value="TRIGLYCERIDE LIPASE"/>
    <property type="match status" value="1"/>
</dbReference>
<gene>
    <name evidence="2" type="ORF">GpartN1_g2200.t1</name>
</gene>
<dbReference type="SUPFAM" id="SSF53474">
    <property type="entry name" value="alpha/beta-Hydrolases"/>
    <property type="match status" value="1"/>
</dbReference>
<dbReference type="PANTHER" id="PTHR47759">
    <property type="entry name" value="OS04G0509100 PROTEIN"/>
    <property type="match status" value="1"/>
</dbReference>
<reference evidence="2" key="1">
    <citation type="journal article" date="2022" name="Proc. Natl. Acad. Sci. U.S.A.">
        <title>Life cycle and functional genomics of the unicellular red alga Galdieria for elucidating algal and plant evolution and industrial use.</title>
        <authorList>
            <person name="Hirooka S."/>
            <person name="Itabashi T."/>
            <person name="Ichinose T.M."/>
            <person name="Onuma R."/>
            <person name="Fujiwara T."/>
            <person name="Yamashita S."/>
            <person name="Jong L.W."/>
            <person name="Tomita R."/>
            <person name="Iwane A.H."/>
            <person name="Miyagishima S.Y."/>
        </authorList>
    </citation>
    <scope>NUCLEOTIDE SEQUENCE</scope>
    <source>
        <strain evidence="2">NBRC 102759</strain>
    </source>
</reference>
<dbReference type="Gene3D" id="3.40.50.1820">
    <property type="entry name" value="alpha/beta hydrolase"/>
    <property type="match status" value="1"/>
</dbReference>
<dbReference type="Proteomes" id="UP001061958">
    <property type="component" value="Unassembled WGS sequence"/>
</dbReference>
<comment type="caution">
    <text evidence="2">The sequence shown here is derived from an EMBL/GenBank/DDBJ whole genome shotgun (WGS) entry which is preliminary data.</text>
</comment>
<dbReference type="Pfam" id="PF01764">
    <property type="entry name" value="Lipase_3"/>
    <property type="match status" value="1"/>
</dbReference>
<dbReference type="AlphaFoldDB" id="A0A9C7PTX9"/>
<name>A0A9C7PTX9_9RHOD</name>
<evidence type="ECO:0000259" key="1">
    <source>
        <dbReference type="Pfam" id="PF01764"/>
    </source>
</evidence>
<keyword evidence="3" id="KW-1185">Reference proteome</keyword>
<evidence type="ECO:0000313" key="2">
    <source>
        <dbReference type="EMBL" id="GJQ10409.1"/>
    </source>
</evidence>
<dbReference type="CDD" id="cd00519">
    <property type="entry name" value="Lipase_3"/>
    <property type="match status" value="1"/>
</dbReference>
<dbReference type="InterPro" id="IPR002921">
    <property type="entry name" value="Fungal_lipase-type"/>
</dbReference>
<dbReference type="OrthoDB" id="6064at2759"/>
<organism evidence="2 3">
    <name type="scientific">Galdieria partita</name>
    <dbReference type="NCBI Taxonomy" id="83374"/>
    <lineage>
        <taxon>Eukaryota</taxon>
        <taxon>Rhodophyta</taxon>
        <taxon>Bangiophyceae</taxon>
        <taxon>Galdieriales</taxon>
        <taxon>Galdieriaceae</taxon>
        <taxon>Galdieria</taxon>
    </lineage>
</organism>
<protein>
    <recommendedName>
        <fullName evidence="1">Fungal lipase-type domain-containing protein</fullName>
    </recommendedName>
</protein>
<accession>A0A9C7PTX9</accession>
<evidence type="ECO:0000313" key="3">
    <source>
        <dbReference type="Proteomes" id="UP001061958"/>
    </source>
</evidence>
<feature type="domain" description="Fungal lipase-type" evidence="1">
    <location>
        <begin position="542"/>
        <end position="667"/>
    </location>
</feature>
<dbReference type="GO" id="GO:0006629">
    <property type="term" value="P:lipid metabolic process"/>
    <property type="evidence" value="ECO:0007669"/>
    <property type="project" value="InterPro"/>
</dbReference>
<reference evidence="2" key="2">
    <citation type="submission" date="2022-01" db="EMBL/GenBank/DDBJ databases">
        <authorList>
            <person name="Hirooka S."/>
            <person name="Miyagishima S.Y."/>
        </authorList>
    </citation>
    <scope>NUCLEOTIDE SEQUENCE</scope>
    <source>
        <strain evidence="2">NBRC 102759</strain>
    </source>
</reference>
<dbReference type="EMBL" id="BQMJ01000015">
    <property type="protein sequence ID" value="GJQ10409.1"/>
    <property type="molecule type" value="Genomic_DNA"/>
</dbReference>
<sequence length="748" mass="86558">MFLHLTKILFPFQVYTSLGYKAHCRQCLHRKPTFERNSFTPPQRVSKAFILCDLNQPSSLEQTDSQRNEVGNDTFAKIQKYFEEASQRLGFSQEDMKTLSQSLLSTLGIQKSATPVILRHPKKEQFQLRCMLILAGYAFESYNEPLPLYCEETTENCFVAFASKRLVECFGSGFLVVKVKELNGFRLSKVKGLRLCMDSRVAKFQNLLSEMSTLHEKRKLSNLFQVSSSSGECSLDNILFGCILVYSASEPQKDQHLETLPGLLMQFCYDELATKESVWAQVSISHVEGLNDLKQTYTLAIRTIAFVGIPFLLRRLLFQILRLLLQYIPKWKGHQDRPFYLLKEYIQPRVIGVAKVEISYWQWNNRMSSSSSSYPNNVLCWETIQKYQRHYLMANEAQRKANFRKEESIKWKELTERWQGSSSTMECFDKTELLCMIENIETDTELLIWQQTDSTIPILYIAFRGTEQHSWQDFFTDALVYQQSYFFGDDDIDIDLHINPFKDAISSKGPKSDSYFQFHQTEMEWKQRQRHNGMEDSSKEEEIHSYIEQQLACPFEGPKVHYGFLRSFAGIRETFLQVIEKAVGSEYLKHDVKATPILYFTGHSLGGALATLAAGEVAYRHPSWQIQMYNFGSPRVGSAEFVNIYNQLVPHSFRVVNDTDIIARIPRSQNFEYYHVGNTVLINQQGELWTQGQSGEEDPLDDNWSSLQEMLEAEWSLLNSLSKGMSLEHHLEAAYLVAMENLLKRSSE</sequence>
<dbReference type="InterPro" id="IPR029058">
    <property type="entry name" value="AB_hydrolase_fold"/>
</dbReference>
<proteinExistence type="predicted"/>